<dbReference type="InterPro" id="IPR050297">
    <property type="entry name" value="LipidA_mod_glycosyltrf_83"/>
</dbReference>
<dbReference type="GO" id="GO:0016763">
    <property type="term" value="F:pentosyltransferase activity"/>
    <property type="evidence" value="ECO:0007669"/>
    <property type="project" value="TreeGrafter"/>
</dbReference>
<gene>
    <name evidence="10" type="ORF">CO051_04300</name>
</gene>
<evidence type="ECO:0000256" key="2">
    <source>
        <dbReference type="ARBA" id="ARBA00022475"/>
    </source>
</evidence>
<dbReference type="GO" id="GO:0009103">
    <property type="term" value="P:lipopolysaccharide biosynthetic process"/>
    <property type="evidence" value="ECO:0007669"/>
    <property type="project" value="UniProtKB-ARBA"/>
</dbReference>
<evidence type="ECO:0000256" key="6">
    <source>
        <dbReference type="ARBA" id="ARBA00022989"/>
    </source>
</evidence>
<proteinExistence type="predicted"/>
<keyword evidence="5 8" id="KW-0812">Transmembrane</keyword>
<sequence length="515" mass="59736">MFSIESIIKYLKKTFTRYDILIVLTIIFLYELTRLTNLERWPIFSDEGIYIRWAKVAWKDASWRFISVTDGRQPLQTWATIPFLKIFPNNMLLAGRLFSVTTGFIGLTGTFCLLMYLWGKRAAIFGATLFVFLPYFVFYDRMALVDSAVNAGFVWILLFSIILIRTRRLDVAMILGFIGGFALLAKSSSRMFLMLAATAPIIYLQEKKVKKILSHSINYFALLGIAMGISLLFYNVQRLSPFFQYVAQKNTTFVMTFDEFFTTPFAYIHNFTDLPLYVSWESGWFIIPLSLVGLYYLYKKDALLALYFSMFILLPYIAISLFAKVLFPRYVLFYGSILVITATYFFITLKKKFVAYIIFGLLLVSMGIFNYPLLFDPVRANFPPVDRGQYISGVTSVWGAEDLMNSMREKSIVRPVLILAEGDFGLIADVLKVYLHDDDRIEIRGLWPLDERNFPEFQHELLDRQVFIVFSHREVFPKEWPIKFSQKYGKPEGDKAVYVYELLPIASEFSIISKN</sequence>
<dbReference type="Pfam" id="PF13231">
    <property type="entry name" value="PMT_2"/>
    <property type="match status" value="1"/>
</dbReference>
<keyword evidence="2" id="KW-1003">Cell membrane</keyword>
<feature type="transmembrane region" description="Helical" evidence="8">
    <location>
        <begin position="304"/>
        <end position="323"/>
    </location>
</feature>
<comment type="caution">
    <text evidence="10">The sequence shown here is derived from an EMBL/GenBank/DDBJ whole genome shotgun (WGS) entry which is preliminary data.</text>
</comment>
<evidence type="ECO:0000313" key="10">
    <source>
        <dbReference type="EMBL" id="PJC31248.1"/>
    </source>
</evidence>
<feature type="transmembrane region" description="Helical" evidence="8">
    <location>
        <begin position="93"/>
        <end position="116"/>
    </location>
</feature>
<dbReference type="GO" id="GO:0005886">
    <property type="term" value="C:plasma membrane"/>
    <property type="evidence" value="ECO:0007669"/>
    <property type="project" value="UniProtKB-SubCell"/>
</dbReference>
<dbReference type="InterPro" id="IPR038731">
    <property type="entry name" value="RgtA/B/C-like"/>
</dbReference>
<evidence type="ECO:0000313" key="11">
    <source>
        <dbReference type="Proteomes" id="UP000231383"/>
    </source>
</evidence>
<evidence type="ECO:0000256" key="4">
    <source>
        <dbReference type="ARBA" id="ARBA00022679"/>
    </source>
</evidence>
<reference evidence="11" key="1">
    <citation type="submission" date="2017-09" db="EMBL/GenBank/DDBJ databases">
        <title>Depth-based differentiation of microbial function through sediment-hosted aquifers and enrichment of novel symbionts in the deep terrestrial subsurface.</title>
        <authorList>
            <person name="Probst A.J."/>
            <person name="Ladd B."/>
            <person name="Jarett J.K."/>
            <person name="Geller-Mcgrath D.E."/>
            <person name="Sieber C.M.K."/>
            <person name="Emerson J.B."/>
            <person name="Anantharaman K."/>
            <person name="Thomas B.C."/>
            <person name="Malmstrom R."/>
            <person name="Stieglmeier M."/>
            <person name="Klingl A."/>
            <person name="Woyke T."/>
            <person name="Ryan C.M."/>
            <person name="Banfield J.F."/>
        </authorList>
    </citation>
    <scope>NUCLEOTIDE SEQUENCE [LARGE SCALE GENOMIC DNA]</scope>
</reference>
<evidence type="ECO:0000256" key="7">
    <source>
        <dbReference type="ARBA" id="ARBA00023136"/>
    </source>
</evidence>
<feature type="transmembrane region" description="Helical" evidence="8">
    <location>
        <begin position="216"/>
        <end position="236"/>
    </location>
</feature>
<keyword evidence="6 8" id="KW-1133">Transmembrane helix</keyword>
<name>A0A2M8EY45_9BACT</name>
<evidence type="ECO:0000256" key="1">
    <source>
        <dbReference type="ARBA" id="ARBA00004651"/>
    </source>
</evidence>
<feature type="transmembrane region" description="Helical" evidence="8">
    <location>
        <begin position="354"/>
        <end position="374"/>
    </location>
</feature>
<dbReference type="PANTHER" id="PTHR33908:SF11">
    <property type="entry name" value="MEMBRANE PROTEIN"/>
    <property type="match status" value="1"/>
</dbReference>
<keyword evidence="3" id="KW-0328">Glycosyltransferase</keyword>
<feature type="transmembrane region" description="Helical" evidence="8">
    <location>
        <begin position="277"/>
        <end position="297"/>
    </location>
</feature>
<evidence type="ECO:0000256" key="8">
    <source>
        <dbReference type="SAM" id="Phobius"/>
    </source>
</evidence>
<keyword evidence="7 8" id="KW-0472">Membrane</keyword>
<feature type="transmembrane region" description="Helical" evidence="8">
    <location>
        <begin position="122"/>
        <end position="139"/>
    </location>
</feature>
<feature type="transmembrane region" description="Helical" evidence="8">
    <location>
        <begin position="15"/>
        <end position="32"/>
    </location>
</feature>
<evidence type="ECO:0000259" key="9">
    <source>
        <dbReference type="Pfam" id="PF13231"/>
    </source>
</evidence>
<feature type="transmembrane region" description="Helical" evidence="8">
    <location>
        <begin position="329"/>
        <end position="347"/>
    </location>
</feature>
<keyword evidence="4" id="KW-0808">Transferase</keyword>
<dbReference type="EMBL" id="PFSC01000118">
    <property type="protein sequence ID" value="PJC31248.1"/>
    <property type="molecule type" value="Genomic_DNA"/>
</dbReference>
<dbReference type="Proteomes" id="UP000231383">
    <property type="component" value="Unassembled WGS sequence"/>
</dbReference>
<feature type="domain" description="Glycosyltransferase RgtA/B/C/D-like" evidence="9">
    <location>
        <begin position="74"/>
        <end position="228"/>
    </location>
</feature>
<evidence type="ECO:0000256" key="5">
    <source>
        <dbReference type="ARBA" id="ARBA00022692"/>
    </source>
</evidence>
<organism evidence="10 11">
    <name type="scientific">Candidatus Roizmanbacteria bacterium CG_4_9_14_0_2_um_filter_39_13</name>
    <dbReference type="NCBI Taxonomy" id="1974839"/>
    <lineage>
        <taxon>Bacteria</taxon>
        <taxon>Candidatus Roizmaniibacteriota</taxon>
    </lineage>
</organism>
<feature type="transmembrane region" description="Helical" evidence="8">
    <location>
        <begin position="148"/>
        <end position="165"/>
    </location>
</feature>
<evidence type="ECO:0000256" key="3">
    <source>
        <dbReference type="ARBA" id="ARBA00022676"/>
    </source>
</evidence>
<feature type="transmembrane region" description="Helical" evidence="8">
    <location>
        <begin position="171"/>
        <end position="204"/>
    </location>
</feature>
<dbReference type="AlphaFoldDB" id="A0A2M8EY45"/>
<accession>A0A2M8EY45</accession>
<dbReference type="PANTHER" id="PTHR33908">
    <property type="entry name" value="MANNOSYLTRANSFERASE YKCB-RELATED"/>
    <property type="match status" value="1"/>
</dbReference>
<comment type="subcellular location">
    <subcellularLocation>
        <location evidence="1">Cell membrane</location>
        <topology evidence="1">Multi-pass membrane protein</topology>
    </subcellularLocation>
</comment>
<protein>
    <recommendedName>
        <fullName evidence="9">Glycosyltransferase RgtA/B/C/D-like domain-containing protein</fullName>
    </recommendedName>
</protein>